<dbReference type="InterPro" id="IPR014729">
    <property type="entry name" value="Rossmann-like_a/b/a_fold"/>
</dbReference>
<dbReference type="InterPro" id="IPR006015">
    <property type="entry name" value="Universal_stress_UspA"/>
</dbReference>
<dbReference type="Proteomes" id="UP000796880">
    <property type="component" value="Unassembled WGS sequence"/>
</dbReference>
<dbReference type="AlphaFoldDB" id="A0A8K0DJ45"/>
<evidence type="ECO:0000259" key="1">
    <source>
        <dbReference type="Pfam" id="PF00582"/>
    </source>
</evidence>
<dbReference type="SUPFAM" id="SSF52402">
    <property type="entry name" value="Adenine nucleotide alpha hydrolases-like"/>
    <property type="match status" value="1"/>
</dbReference>
<dbReference type="PANTHER" id="PTHR31964:SF113">
    <property type="entry name" value="USPA DOMAIN-CONTAINING PROTEIN"/>
    <property type="match status" value="1"/>
</dbReference>
<comment type="caution">
    <text evidence="2">The sequence shown here is derived from an EMBL/GenBank/DDBJ whole genome shotgun (WGS) entry which is preliminary data.</text>
</comment>
<dbReference type="Pfam" id="PF00582">
    <property type="entry name" value="Usp"/>
    <property type="match status" value="1"/>
</dbReference>
<dbReference type="PRINTS" id="PR01438">
    <property type="entry name" value="UNVRSLSTRESS"/>
</dbReference>
<dbReference type="Gene3D" id="3.40.50.620">
    <property type="entry name" value="HUPs"/>
    <property type="match status" value="1"/>
</dbReference>
<dbReference type="PANTHER" id="PTHR31964">
    <property type="entry name" value="ADENINE NUCLEOTIDE ALPHA HYDROLASES-LIKE SUPERFAMILY PROTEIN"/>
    <property type="match status" value="1"/>
</dbReference>
<accession>A0A8K0DJ45</accession>
<dbReference type="OrthoDB" id="843225at2759"/>
<proteinExistence type="predicted"/>
<dbReference type="EMBL" id="VOIH02000012">
    <property type="protein sequence ID" value="KAF3431885.1"/>
    <property type="molecule type" value="Genomic_DNA"/>
</dbReference>
<evidence type="ECO:0000313" key="2">
    <source>
        <dbReference type="EMBL" id="KAF3431885.1"/>
    </source>
</evidence>
<keyword evidence="3" id="KW-1185">Reference proteome</keyword>
<organism evidence="2 3">
    <name type="scientific">Rhamnella rubrinervis</name>
    <dbReference type="NCBI Taxonomy" id="2594499"/>
    <lineage>
        <taxon>Eukaryota</taxon>
        <taxon>Viridiplantae</taxon>
        <taxon>Streptophyta</taxon>
        <taxon>Embryophyta</taxon>
        <taxon>Tracheophyta</taxon>
        <taxon>Spermatophyta</taxon>
        <taxon>Magnoliopsida</taxon>
        <taxon>eudicotyledons</taxon>
        <taxon>Gunneridae</taxon>
        <taxon>Pentapetalae</taxon>
        <taxon>rosids</taxon>
        <taxon>fabids</taxon>
        <taxon>Rosales</taxon>
        <taxon>Rhamnaceae</taxon>
        <taxon>rhamnoid group</taxon>
        <taxon>Rhamneae</taxon>
        <taxon>Rhamnella</taxon>
    </lineage>
</organism>
<name>A0A8K0DJ45_9ROSA</name>
<dbReference type="InterPro" id="IPR006016">
    <property type="entry name" value="UspA"/>
</dbReference>
<dbReference type="CDD" id="cd23659">
    <property type="entry name" value="USP_At3g01520-like"/>
    <property type="match status" value="1"/>
</dbReference>
<evidence type="ECO:0000313" key="3">
    <source>
        <dbReference type="Proteomes" id="UP000796880"/>
    </source>
</evidence>
<gene>
    <name evidence="2" type="ORF">FNV43_RR26621</name>
</gene>
<sequence>MVQMEKEKEGCERKKVMVAIDERKSSYHALIWVLENLQELISTSSSNPNPNPLVLFATQPFTNHVVSDGSAASELIASIQENNKRFALALLEKAKHICAKHGVETETITRAGDPRETICEAVDELNIQLLVLGRHSPGVIERIFHGSFSDYCVHHAKCPVLVVRK</sequence>
<protein>
    <recommendedName>
        <fullName evidence="1">UspA domain-containing protein</fullName>
    </recommendedName>
</protein>
<feature type="domain" description="UspA" evidence="1">
    <location>
        <begin position="13"/>
        <end position="164"/>
    </location>
</feature>
<reference evidence="2" key="1">
    <citation type="submission" date="2020-03" db="EMBL/GenBank/DDBJ databases">
        <title>A high-quality chromosome-level genome assembly of a woody plant with both climbing and erect habits, Rhamnella rubrinervis.</title>
        <authorList>
            <person name="Lu Z."/>
            <person name="Yang Y."/>
            <person name="Zhu X."/>
            <person name="Sun Y."/>
        </authorList>
    </citation>
    <scope>NUCLEOTIDE SEQUENCE</scope>
    <source>
        <strain evidence="2">BYM</strain>
        <tissue evidence="2">Leaf</tissue>
    </source>
</reference>